<name>A0ABT4YYE9_9VIBR</name>
<sequence>MLSTPIVTQAAEKICAIYPHLKDSYWLSVNYGMVSESKLYGIDLKVFESGGYPNLNKQRQQLANCRDWGADAIILGTVSPQAYMDQIPKLIGDIPLFSTVNKLYLGEQDKPQFKGSVGVDWYWMGYNAGQYLAQQHPKGSGNVKIAWLPGPKMSGGTKPSNNGFYDAIQDSDVTIVSTLWADNDKELQRNLVQQVLEETTVDYIVGSAVAIEAAISEVRAAGKEKDIRLVSFYFSHGIYRALLRDKVLFTSTDKMVLQGRLSIRQAHAFLNKIPYSTNESPTIETLTPNSLKNTITRDSLSPSEFRPTFSVTHEQ</sequence>
<reference evidence="5 6" key="1">
    <citation type="submission" date="2023-01" db="EMBL/GenBank/DDBJ databases">
        <title>Vibrio sp. KJ40-1 sp.nov, isolated from marine algae.</title>
        <authorList>
            <person name="Butt M."/>
            <person name="Kim J.M.J."/>
            <person name="Jeon C.O.C."/>
        </authorList>
    </citation>
    <scope>NUCLEOTIDE SEQUENCE [LARGE SCALE GENOMIC DNA]</scope>
    <source>
        <strain evidence="5 6">KJ40-1</strain>
    </source>
</reference>
<dbReference type="PANTHER" id="PTHR46847:SF1">
    <property type="entry name" value="D-ALLOSE-BINDING PERIPLASMIC PROTEIN-RELATED"/>
    <property type="match status" value="1"/>
</dbReference>
<keyword evidence="6" id="KW-1185">Reference proteome</keyword>
<comment type="similarity">
    <text evidence="2">Belongs to the bacterial solute-binding protein 2 family.</text>
</comment>
<evidence type="ECO:0000256" key="2">
    <source>
        <dbReference type="ARBA" id="ARBA00007639"/>
    </source>
</evidence>
<organism evidence="5 6">
    <name type="scientific">Vibrio algarum</name>
    <dbReference type="NCBI Taxonomy" id="3020714"/>
    <lineage>
        <taxon>Bacteria</taxon>
        <taxon>Pseudomonadati</taxon>
        <taxon>Pseudomonadota</taxon>
        <taxon>Gammaproteobacteria</taxon>
        <taxon>Vibrionales</taxon>
        <taxon>Vibrionaceae</taxon>
        <taxon>Vibrio</taxon>
    </lineage>
</organism>
<dbReference type="PANTHER" id="PTHR46847">
    <property type="entry name" value="D-ALLOSE-BINDING PERIPLASMIC PROTEIN-RELATED"/>
    <property type="match status" value="1"/>
</dbReference>
<dbReference type="InterPro" id="IPR014301">
    <property type="entry name" value="TMAO_TorT"/>
</dbReference>
<dbReference type="Gene3D" id="3.40.50.2300">
    <property type="match status" value="2"/>
</dbReference>
<dbReference type="NCBIfam" id="NF008185">
    <property type="entry name" value="PRK10936.1"/>
    <property type="match status" value="1"/>
</dbReference>
<dbReference type="EMBL" id="JAQLOI010000003">
    <property type="protein sequence ID" value="MDB1126186.1"/>
    <property type="molecule type" value="Genomic_DNA"/>
</dbReference>
<keyword evidence="3" id="KW-0732">Signal</keyword>
<protein>
    <submittedName>
        <fullName evidence="5">TMAO reductase system periplasmic protein TorT</fullName>
    </submittedName>
</protein>
<dbReference type="CDD" id="cd06306">
    <property type="entry name" value="PBP1_TorT-like"/>
    <property type="match status" value="1"/>
</dbReference>
<dbReference type="Pfam" id="PF00532">
    <property type="entry name" value="Peripla_BP_1"/>
    <property type="match status" value="1"/>
</dbReference>
<dbReference type="InterPro" id="IPR028082">
    <property type="entry name" value="Peripla_BP_I"/>
</dbReference>
<dbReference type="NCBIfam" id="TIGR02955">
    <property type="entry name" value="TMAO_TorT"/>
    <property type="match status" value="1"/>
</dbReference>
<feature type="domain" description="Periplasmic binding protein/LacI sugar binding" evidence="4">
    <location>
        <begin position="12"/>
        <end position="274"/>
    </location>
</feature>
<evidence type="ECO:0000313" key="6">
    <source>
        <dbReference type="Proteomes" id="UP001210678"/>
    </source>
</evidence>
<comment type="caution">
    <text evidence="5">The sequence shown here is derived from an EMBL/GenBank/DDBJ whole genome shotgun (WGS) entry which is preliminary data.</text>
</comment>
<evidence type="ECO:0000259" key="4">
    <source>
        <dbReference type="Pfam" id="PF00532"/>
    </source>
</evidence>
<dbReference type="Proteomes" id="UP001210678">
    <property type="component" value="Unassembled WGS sequence"/>
</dbReference>
<accession>A0ABT4YYE9</accession>
<gene>
    <name evidence="5" type="primary">torT</name>
    <name evidence="5" type="ORF">PGX00_21960</name>
</gene>
<proteinExistence type="inferred from homology"/>
<evidence type="ECO:0000256" key="3">
    <source>
        <dbReference type="ARBA" id="ARBA00022729"/>
    </source>
</evidence>
<dbReference type="InterPro" id="IPR001761">
    <property type="entry name" value="Peripla_BP/Lac1_sug-bd_dom"/>
</dbReference>
<dbReference type="SUPFAM" id="SSF53822">
    <property type="entry name" value="Periplasmic binding protein-like I"/>
    <property type="match status" value="1"/>
</dbReference>
<evidence type="ECO:0000256" key="1">
    <source>
        <dbReference type="ARBA" id="ARBA00004196"/>
    </source>
</evidence>
<evidence type="ECO:0000313" key="5">
    <source>
        <dbReference type="EMBL" id="MDB1126186.1"/>
    </source>
</evidence>
<comment type="subcellular location">
    <subcellularLocation>
        <location evidence="1">Cell envelope</location>
    </subcellularLocation>
</comment>